<dbReference type="Proteomes" id="UP000244940">
    <property type="component" value="Unassembled WGS sequence"/>
</dbReference>
<accession>A0A2U2CEU4</accession>
<dbReference type="PANTHER" id="PTHR13887">
    <property type="entry name" value="GLUTATHIONE S-TRANSFERASE KAPPA"/>
    <property type="match status" value="1"/>
</dbReference>
<reference evidence="2 3" key="1">
    <citation type="submission" date="2018-05" db="EMBL/GenBank/DDBJ databases">
        <title>Pararhodobacter marina sp. nov., isolated from deep-sea water of the Indian Ocean.</title>
        <authorList>
            <person name="Lai Q.Sr."/>
            <person name="Liu X."/>
            <person name="Shao Z."/>
        </authorList>
    </citation>
    <scope>NUCLEOTIDE SEQUENCE [LARGE SCALE GENOMIC DNA]</scope>
    <source>
        <strain evidence="2 3">CIC4N-9</strain>
    </source>
</reference>
<organism evidence="2 3">
    <name type="scientific">Pararhodobacter marinus</name>
    <dbReference type="NCBI Taxonomy" id="2184063"/>
    <lineage>
        <taxon>Bacteria</taxon>
        <taxon>Pseudomonadati</taxon>
        <taxon>Pseudomonadota</taxon>
        <taxon>Alphaproteobacteria</taxon>
        <taxon>Rhodobacterales</taxon>
        <taxon>Paracoccaceae</taxon>
        <taxon>Pararhodobacter</taxon>
    </lineage>
</organism>
<dbReference type="AlphaFoldDB" id="A0A2U2CEU4"/>
<dbReference type="GO" id="GO:0016491">
    <property type="term" value="F:oxidoreductase activity"/>
    <property type="evidence" value="ECO:0007669"/>
    <property type="project" value="InterPro"/>
</dbReference>
<dbReference type="SUPFAM" id="SSF52833">
    <property type="entry name" value="Thioredoxin-like"/>
    <property type="match status" value="1"/>
</dbReference>
<sequence length="212" mass="24052">MSTKLDIFSDPVCPWCYIGKARLDRAMEQRPDHPLVIEWHPYMLNPTMPPEGMDRREYLQAKFGPPDEVVRVHVPIVEACQELGLPFELEKMHYQPSTLNAHRLIHWAGLEGRQSAVVNGLFRANFAEGRDIGDRDTLLDIAEKAGLDRAMIARLLDSEADVTEIRARDAEIRERGLRGVPGFLLGRQYVINGAQPVETWLDIIDQLTAASR</sequence>
<dbReference type="RefSeq" id="WP_109532551.1">
    <property type="nucleotide sequence ID" value="NZ_CAXPUO010000065.1"/>
</dbReference>
<dbReference type="Gene3D" id="3.40.30.10">
    <property type="entry name" value="Glutaredoxin"/>
    <property type="match status" value="1"/>
</dbReference>
<proteinExistence type="predicted"/>
<evidence type="ECO:0000313" key="2">
    <source>
        <dbReference type="EMBL" id="PWE30406.1"/>
    </source>
</evidence>
<dbReference type="Pfam" id="PF01323">
    <property type="entry name" value="DSBA"/>
    <property type="match status" value="1"/>
</dbReference>
<name>A0A2U2CEU4_9RHOB</name>
<dbReference type="GeneID" id="94364283"/>
<dbReference type="InterPro" id="IPR001853">
    <property type="entry name" value="DSBA-like_thioredoxin_dom"/>
</dbReference>
<evidence type="ECO:0000259" key="1">
    <source>
        <dbReference type="Pfam" id="PF01323"/>
    </source>
</evidence>
<dbReference type="PANTHER" id="PTHR13887:SF41">
    <property type="entry name" value="THIOREDOXIN SUPERFAMILY PROTEIN"/>
    <property type="match status" value="1"/>
</dbReference>
<dbReference type="OrthoDB" id="9799122at2"/>
<dbReference type="CDD" id="cd03024">
    <property type="entry name" value="DsbA_FrnE"/>
    <property type="match status" value="1"/>
</dbReference>
<dbReference type="EMBL" id="QEYD01000003">
    <property type="protein sequence ID" value="PWE30406.1"/>
    <property type="molecule type" value="Genomic_DNA"/>
</dbReference>
<evidence type="ECO:0000313" key="3">
    <source>
        <dbReference type="Proteomes" id="UP000244940"/>
    </source>
</evidence>
<keyword evidence="3" id="KW-1185">Reference proteome</keyword>
<gene>
    <name evidence="2" type="ORF">C4N9_05240</name>
</gene>
<feature type="domain" description="DSBA-like thioredoxin" evidence="1">
    <location>
        <begin position="5"/>
        <end position="203"/>
    </location>
</feature>
<comment type="caution">
    <text evidence="2">The sequence shown here is derived from an EMBL/GenBank/DDBJ whole genome shotgun (WGS) entry which is preliminary data.</text>
</comment>
<protein>
    <submittedName>
        <fullName evidence="2">Polyketide biosynthesis protein</fullName>
    </submittedName>
</protein>
<dbReference type="InterPro" id="IPR036249">
    <property type="entry name" value="Thioredoxin-like_sf"/>
</dbReference>